<accession>A0A8J2LZC7</accession>
<feature type="transmembrane region" description="Helical" evidence="1">
    <location>
        <begin position="6"/>
        <end position="28"/>
    </location>
</feature>
<evidence type="ECO:0000256" key="1">
    <source>
        <dbReference type="SAM" id="Phobius"/>
    </source>
</evidence>
<evidence type="ECO:0000313" key="3">
    <source>
        <dbReference type="Proteomes" id="UP000746747"/>
    </source>
</evidence>
<evidence type="ECO:0000313" key="2">
    <source>
        <dbReference type="EMBL" id="CAG9532982.1"/>
    </source>
</evidence>
<keyword evidence="1" id="KW-0812">Transmembrane</keyword>
<keyword evidence="3" id="KW-1185">Reference proteome</keyword>
<proteinExistence type="predicted"/>
<dbReference type="OrthoDB" id="10568217at2759"/>
<comment type="caution">
    <text evidence="2">The sequence shown here is derived from an EMBL/GenBank/DDBJ whole genome shotgun (WGS) entry which is preliminary data.</text>
</comment>
<dbReference type="EMBL" id="CAKAEH010001142">
    <property type="protein sequence ID" value="CAG9532982.1"/>
    <property type="molecule type" value="Genomic_DNA"/>
</dbReference>
<reference evidence="2" key="1">
    <citation type="submission" date="2021-09" db="EMBL/GenBank/DDBJ databases">
        <authorList>
            <consortium name="Pathogen Informatics"/>
        </authorList>
    </citation>
    <scope>NUCLEOTIDE SEQUENCE</scope>
</reference>
<name>A0A8J2LZC7_9BILA</name>
<sequence>MDFCLLLFIVIDFNISGISPLISLSAYYSRKLWLVVLSAASTFERACVTVTMSRLTAPRSNFLSAPCGAFKNCLRHPFFRSRGGQLGESFQPAINAPRLSLIGHVIATAQS</sequence>
<protein>
    <submittedName>
        <fullName evidence="2">Uncharacterized protein</fullName>
    </submittedName>
</protein>
<organism evidence="2 3">
    <name type="scientific">Cercopithifilaria johnstoni</name>
    <dbReference type="NCBI Taxonomy" id="2874296"/>
    <lineage>
        <taxon>Eukaryota</taxon>
        <taxon>Metazoa</taxon>
        <taxon>Ecdysozoa</taxon>
        <taxon>Nematoda</taxon>
        <taxon>Chromadorea</taxon>
        <taxon>Rhabditida</taxon>
        <taxon>Spirurina</taxon>
        <taxon>Spiruromorpha</taxon>
        <taxon>Filarioidea</taxon>
        <taxon>Onchocercidae</taxon>
        <taxon>Cercopithifilaria</taxon>
    </lineage>
</organism>
<gene>
    <name evidence="2" type="ORF">CJOHNSTONI_LOCUS3247</name>
</gene>
<dbReference type="Proteomes" id="UP000746747">
    <property type="component" value="Unassembled WGS sequence"/>
</dbReference>
<keyword evidence="1" id="KW-1133">Transmembrane helix</keyword>
<dbReference type="AlphaFoldDB" id="A0A8J2LZC7"/>
<keyword evidence="1" id="KW-0472">Membrane</keyword>